<dbReference type="RefSeq" id="WP_241347081.1">
    <property type="nucleotide sequence ID" value="NZ_JAKZGP010000007.1"/>
</dbReference>
<keyword evidence="2" id="KW-0732">Signal</keyword>
<dbReference type="EMBL" id="JAKZGP010000007">
    <property type="protein sequence ID" value="MCH7408717.1"/>
    <property type="molecule type" value="Genomic_DNA"/>
</dbReference>
<keyword evidence="1" id="KW-0175">Coiled coil</keyword>
<feature type="coiled-coil region" evidence="1">
    <location>
        <begin position="281"/>
        <end position="315"/>
    </location>
</feature>
<protein>
    <submittedName>
        <fullName evidence="3">Tail fiber protein</fullName>
    </submittedName>
</protein>
<evidence type="ECO:0000313" key="3">
    <source>
        <dbReference type="EMBL" id="MCH7408717.1"/>
    </source>
</evidence>
<keyword evidence="4" id="KW-1185">Reference proteome</keyword>
<reference evidence="3" key="1">
    <citation type="submission" date="2022-03" db="EMBL/GenBank/DDBJ databases">
        <title>De novo assembled genomes of Belliella spp. (Cyclobacteriaceae) strains.</title>
        <authorList>
            <person name="Szabo A."/>
            <person name="Korponai K."/>
            <person name="Felfoldi T."/>
        </authorList>
    </citation>
    <scope>NUCLEOTIDE SEQUENCE</scope>
    <source>
        <strain evidence="3">DSM 111904</strain>
    </source>
</reference>
<comment type="caution">
    <text evidence="3">The sequence shown here is derived from an EMBL/GenBank/DDBJ whole genome shotgun (WGS) entry which is preliminary data.</text>
</comment>
<dbReference type="Pfam" id="PF03903">
    <property type="entry name" value="Phage_T4_gp36"/>
    <property type="match status" value="1"/>
</dbReference>
<dbReference type="InterPro" id="IPR005601">
    <property type="entry name" value="Tail_fibre_p36"/>
</dbReference>
<evidence type="ECO:0000256" key="2">
    <source>
        <dbReference type="SAM" id="SignalP"/>
    </source>
</evidence>
<sequence length="320" mass="35162">MRKIFIILFLIQSVTPSLLFGQANTFPSSGNVGIRITSPSVPLHVNGDVLFERQDNGGRNHLLIHSNSGGVFLTSDDPGVNQKDLFIRASPTGNGQTNRSIRFQTGKNSNGDFMNRMIIGGNGNVGIGIINPTTALHVKGTIAAEGMFYIRSDDGNSAGYIGTTGESESLNGVRINSSRGGGKIVFNTIGGSSSEKMRITNVGNVGIGTTLPTHKLEVNGAIRAKEVKLEATNWPDYVFEKDYQLMPLEAVDTFIVEYGHLPGLKPAKVYEEEGVNMLEINQKLLEKIEELTLYLIEEKRQREKLEYELIFIKEKILFNN</sequence>
<evidence type="ECO:0000256" key="1">
    <source>
        <dbReference type="SAM" id="Coils"/>
    </source>
</evidence>
<name>A0ABS9UX23_9BACT</name>
<evidence type="ECO:0000313" key="4">
    <source>
        <dbReference type="Proteomes" id="UP001165489"/>
    </source>
</evidence>
<feature type="signal peptide" evidence="2">
    <location>
        <begin position="1"/>
        <end position="19"/>
    </location>
</feature>
<dbReference type="Proteomes" id="UP001165489">
    <property type="component" value="Unassembled WGS sequence"/>
</dbReference>
<feature type="chain" id="PRO_5046588066" evidence="2">
    <location>
        <begin position="20"/>
        <end position="320"/>
    </location>
</feature>
<proteinExistence type="predicted"/>
<organism evidence="3 4">
    <name type="scientific">Belliella filtrata</name>
    <dbReference type="NCBI Taxonomy" id="2923435"/>
    <lineage>
        <taxon>Bacteria</taxon>
        <taxon>Pseudomonadati</taxon>
        <taxon>Bacteroidota</taxon>
        <taxon>Cytophagia</taxon>
        <taxon>Cytophagales</taxon>
        <taxon>Cyclobacteriaceae</taxon>
        <taxon>Belliella</taxon>
    </lineage>
</organism>
<gene>
    <name evidence="3" type="ORF">MM239_04875</name>
</gene>
<accession>A0ABS9UX23</accession>